<dbReference type="Pfam" id="PF04024">
    <property type="entry name" value="PspC"/>
    <property type="match status" value="1"/>
</dbReference>
<dbReference type="GO" id="GO:0000160">
    <property type="term" value="P:phosphorelay signal transduction system"/>
    <property type="evidence" value="ECO:0007669"/>
    <property type="project" value="UniProtKB-KW"/>
</dbReference>
<feature type="transmembrane region" description="Helical" evidence="4">
    <location>
        <begin position="152"/>
        <end position="171"/>
    </location>
</feature>
<keyword evidence="1" id="KW-0808">Transferase</keyword>
<evidence type="ECO:0000256" key="1">
    <source>
        <dbReference type="ARBA" id="ARBA00022679"/>
    </source>
</evidence>
<feature type="transmembrane region" description="Helical" evidence="4">
    <location>
        <begin position="52"/>
        <end position="77"/>
    </location>
</feature>
<dbReference type="InterPro" id="IPR007168">
    <property type="entry name" value="Phageshock_PspC_N"/>
</dbReference>
<dbReference type="Pfam" id="PF02518">
    <property type="entry name" value="HATPase_c"/>
    <property type="match status" value="1"/>
</dbReference>
<dbReference type="InterPro" id="IPR050482">
    <property type="entry name" value="Sensor_HK_TwoCompSys"/>
</dbReference>
<keyword evidence="4" id="KW-1133">Transmembrane helix</keyword>
<dbReference type="SUPFAM" id="SSF55874">
    <property type="entry name" value="ATPase domain of HSP90 chaperone/DNA topoisomerase II/histidine kinase"/>
    <property type="match status" value="1"/>
</dbReference>
<evidence type="ECO:0000313" key="7">
    <source>
        <dbReference type="EMBL" id="SHN88625.1"/>
    </source>
</evidence>
<dbReference type="GO" id="GO:0016301">
    <property type="term" value="F:kinase activity"/>
    <property type="evidence" value="ECO:0007669"/>
    <property type="project" value="UniProtKB-KW"/>
</dbReference>
<keyword evidence="4" id="KW-0472">Membrane</keyword>
<protein>
    <submittedName>
        <fullName evidence="7">Phage shock protein C (PspC) family protein</fullName>
    </submittedName>
</protein>
<keyword evidence="3" id="KW-0902">Two-component regulatory system</keyword>
<evidence type="ECO:0000256" key="2">
    <source>
        <dbReference type="ARBA" id="ARBA00022777"/>
    </source>
</evidence>
<evidence type="ECO:0000259" key="5">
    <source>
        <dbReference type="Pfam" id="PF02518"/>
    </source>
</evidence>
<evidence type="ECO:0000313" key="8">
    <source>
        <dbReference type="Proteomes" id="UP000184428"/>
    </source>
</evidence>
<evidence type="ECO:0000259" key="6">
    <source>
        <dbReference type="Pfam" id="PF04024"/>
    </source>
</evidence>
<sequence length="403" mass="41814">MGGAGATISTVTTTLPVPVRPPLVRPRSGRLLAGVAAGTAVHLRADPLVVRVAFVVLAATGIGVVAYALLWFFMPVADVDADPVVDESAEEPSRRQTLGLGLLGLGALILVTQLGSWGGGNLVLPLLLVVVGLTVIWRQLDTDRSLARPGVRWLLAGGVLLGAAGVVLLLVTTGQLDDARNGFASTVLILVGVALATAPLWRRLLASREAERTARVRSEERAAVAAHLHDSVLQTLALIQRHADDATAVSRLARSQERELRTWLYEPAAAVGGGTWAALVSGVVAEVEADHALTVESVVVGDAPLDDALTALGAATREALVNAAKHSGATAADLYTEVTPQRVAVFVRDRGAGFDPATVPGDRRGLRDSVTGRLTRLGGTAAVRSAPGEGTEVELCLPREVAA</sequence>
<accession>A0A1M7V0C8</accession>
<feature type="transmembrane region" description="Helical" evidence="4">
    <location>
        <begin position="183"/>
        <end position="201"/>
    </location>
</feature>
<gene>
    <name evidence="7" type="ORF">SAMN05660350_04611</name>
</gene>
<dbReference type="AlphaFoldDB" id="A0A1M7V0C8"/>
<dbReference type="Proteomes" id="UP000184428">
    <property type="component" value="Unassembled WGS sequence"/>
</dbReference>
<name>A0A1M7V0C8_9ACTN</name>
<proteinExistence type="predicted"/>
<feature type="transmembrane region" description="Helical" evidence="4">
    <location>
        <begin position="122"/>
        <end position="140"/>
    </location>
</feature>
<dbReference type="Gene3D" id="3.30.565.10">
    <property type="entry name" value="Histidine kinase-like ATPase, C-terminal domain"/>
    <property type="match status" value="1"/>
</dbReference>
<dbReference type="PANTHER" id="PTHR24421">
    <property type="entry name" value="NITRATE/NITRITE SENSOR PROTEIN NARX-RELATED"/>
    <property type="match status" value="1"/>
</dbReference>
<keyword evidence="4" id="KW-0812">Transmembrane</keyword>
<organism evidence="7 8">
    <name type="scientific">Geodermatophilus obscurus</name>
    <dbReference type="NCBI Taxonomy" id="1861"/>
    <lineage>
        <taxon>Bacteria</taxon>
        <taxon>Bacillati</taxon>
        <taxon>Actinomycetota</taxon>
        <taxon>Actinomycetes</taxon>
        <taxon>Geodermatophilales</taxon>
        <taxon>Geodermatophilaceae</taxon>
        <taxon>Geodermatophilus</taxon>
    </lineage>
</organism>
<evidence type="ECO:0000256" key="3">
    <source>
        <dbReference type="ARBA" id="ARBA00023012"/>
    </source>
</evidence>
<dbReference type="EMBL" id="FRDM01000049">
    <property type="protein sequence ID" value="SHN88625.1"/>
    <property type="molecule type" value="Genomic_DNA"/>
</dbReference>
<feature type="domain" description="Phage shock protein PspC N-terminal" evidence="6">
    <location>
        <begin position="22"/>
        <end position="76"/>
    </location>
</feature>
<dbReference type="CDD" id="cd16917">
    <property type="entry name" value="HATPase_UhpB-NarQ-NarX-like"/>
    <property type="match status" value="1"/>
</dbReference>
<feature type="domain" description="Histidine kinase/HSP90-like ATPase" evidence="5">
    <location>
        <begin position="312"/>
        <end position="400"/>
    </location>
</feature>
<keyword evidence="2" id="KW-0418">Kinase</keyword>
<reference evidence="7 8" key="1">
    <citation type="submission" date="2016-12" db="EMBL/GenBank/DDBJ databases">
        <authorList>
            <person name="Song W.-J."/>
            <person name="Kurnit D.M."/>
        </authorList>
    </citation>
    <scope>NUCLEOTIDE SEQUENCE [LARGE SCALE GENOMIC DNA]</scope>
    <source>
        <strain evidence="7 8">DSM 43162</strain>
    </source>
</reference>
<dbReference type="InterPro" id="IPR003594">
    <property type="entry name" value="HATPase_dom"/>
</dbReference>
<evidence type="ECO:0000256" key="4">
    <source>
        <dbReference type="SAM" id="Phobius"/>
    </source>
</evidence>
<dbReference type="InterPro" id="IPR036890">
    <property type="entry name" value="HATPase_C_sf"/>
</dbReference>
<dbReference type="PANTHER" id="PTHR24421:SF61">
    <property type="entry name" value="OXYGEN SENSOR HISTIDINE KINASE NREB"/>
    <property type="match status" value="1"/>
</dbReference>